<dbReference type="Proteomes" id="UP000542210">
    <property type="component" value="Unassembled WGS sequence"/>
</dbReference>
<evidence type="ECO:0000256" key="2">
    <source>
        <dbReference type="PROSITE-ProRule" id="PRU00335"/>
    </source>
</evidence>
<proteinExistence type="predicted"/>
<dbReference type="Gene3D" id="1.10.357.10">
    <property type="entry name" value="Tetracycline Repressor, domain 2"/>
    <property type="match status" value="1"/>
</dbReference>
<feature type="domain" description="HTH tetR-type" evidence="3">
    <location>
        <begin position="8"/>
        <end position="68"/>
    </location>
</feature>
<accession>A0A7W7GDX0</accession>
<dbReference type="RefSeq" id="WP_184883888.1">
    <property type="nucleotide sequence ID" value="NZ_BOOV01000029.1"/>
</dbReference>
<evidence type="ECO:0000313" key="4">
    <source>
        <dbReference type="EMBL" id="MBB4703451.1"/>
    </source>
</evidence>
<sequence length="185" mass="20731">MKPDPENVPAPERIKDAAIRLMRVKAPSRITGRELAAEAQVNYGLVHHYFGGKNQALREAFRELARQYVDAVKTMPDHERILPNAGPELSDVWFVLANLAMDPDSLAIVDWDYPLLRNRLAARLDAEGESAGAAREHIRQDIAVAFALALGWTVFQPFICDALELDEEARKAVDRATADMVAERW</sequence>
<keyword evidence="5" id="KW-1185">Reference proteome</keyword>
<evidence type="ECO:0000259" key="3">
    <source>
        <dbReference type="PROSITE" id="PS50977"/>
    </source>
</evidence>
<gene>
    <name evidence="4" type="ORF">BJ982_004995</name>
</gene>
<dbReference type="EMBL" id="JACHND010000001">
    <property type="protein sequence ID" value="MBB4703451.1"/>
    <property type="molecule type" value="Genomic_DNA"/>
</dbReference>
<feature type="DNA-binding region" description="H-T-H motif" evidence="2">
    <location>
        <begin position="31"/>
        <end position="50"/>
    </location>
</feature>
<dbReference type="GO" id="GO:0003677">
    <property type="term" value="F:DNA binding"/>
    <property type="evidence" value="ECO:0007669"/>
    <property type="project" value="UniProtKB-UniRule"/>
</dbReference>
<evidence type="ECO:0000313" key="5">
    <source>
        <dbReference type="Proteomes" id="UP000542210"/>
    </source>
</evidence>
<reference evidence="4 5" key="1">
    <citation type="submission" date="2020-08" db="EMBL/GenBank/DDBJ databases">
        <title>Sequencing the genomes of 1000 actinobacteria strains.</title>
        <authorList>
            <person name="Klenk H.-P."/>
        </authorList>
    </citation>
    <scope>NUCLEOTIDE SEQUENCE [LARGE SCALE GENOMIC DNA]</scope>
    <source>
        <strain evidence="4 5">DSM 45784</strain>
    </source>
</reference>
<dbReference type="SUPFAM" id="SSF46689">
    <property type="entry name" value="Homeodomain-like"/>
    <property type="match status" value="1"/>
</dbReference>
<protein>
    <submittedName>
        <fullName evidence="4">AcrR family transcriptional regulator</fullName>
    </submittedName>
</protein>
<keyword evidence="1 2" id="KW-0238">DNA-binding</keyword>
<dbReference type="InterPro" id="IPR001647">
    <property type="entry name" value="HTH_TetR"/>
</dbReference>
<dbReference type="Pfam" id="PF00440">
    <property type="entry name" value="TetR_N"/>
    <property type="match status" value="1"/>
</dbReference>
<dbReference type="InterPro" id="IPR009057">
    <property type="entry name" value="Homeodomain-like_sf"/>
</dbReference>
<evidence type="ECO:0000256" key="1">
    <source>
        <dbReference type="ARBA" id="ARBA00023125"/>
    </source>
</evidence>
<comment type="caution">
    <text evidence="4">The sequence shown here is derived from an EMBL/GenBank/DDBJ whole genome shotgun (WGS) entry which is preliminary data.</text>
</comment>
<dbReference type="PROSITE" id="PS50977">
    <property type="entry name" value="HTH_TETR_2"/>
    <property type="match status" value="1"/>
</dbReference>
<dbReference type="AlphaFoldDB" id="A0A7W7GDX0"/>
<name>A0A7W7GDX0_9ACTN</name>
<organism evidence="4 5">
    <name type="scientific">Sphaerisporangium siamense</name>
    <dbReference type="NCBI Taxonomy" id="795645"/>
    <lineage>
        <taxon>Bacteria</taxon>
        <taxon>Bacillati</taxon>
        <taxon>Actinomycetota</taxon>
        <taxon>Actinomycetes</taxon>
        <taxon>Streptosporangiales</taxon>
        <taxon>Streptosporangiaceae</taxon>
        <taxon>Sphaerisporangium</taxon>
    </lineage>
</organism>